<dbReference type="InterPro" id="IPR025646">
    <property type="entry name" value="DUF4350"/>
</dbReference>
<evidence type="ECO:0000259" key="2">
    <source>
        <dbReference type="Pfam" id="PF14258"/>
    </source>
</evidence>
<feature type="domain" description="DUF4350" evidence="2">
    <location>
        <begin position="46"/>
        <end position="243"/>
    </location>
</feature>
<sequence length="413" mass="46615">MLRSIRWPLGVLAVLTVVWVLVALNAPKEIDWAPTYRNDYKNPLDTYALFRLLPTTAGSAVNTTRQSPYEVLEDSTDAPATYFFLSNGFRPGPADARALHRYMRRGGTVWVAASSIELPDGQDSLWQLPSLDPLGYLGLRPTDTFTFRLTAPLLRSRQARMPGRANYDFFDRDSLGQLVFATGPDSTQPLRGAVVLASDHEQHPVLVRLPMGRGQLLWCSAPYLLSNYGVLHRQNARFAAGMLSYLPAGPLLWDEFYKQGRGGDDSSLRVVMNSPALRWAWYTLLLGGLLFALLGARRRQRPVPTIRPLPNTSLLFARTVAGLYRRGRNHQPLAALRIRLFFDYLRTRFQEPVPASIDADYPRRLSLRTGIPQPEVTTLLARLHGYLDAEFVAETELHELQRLLDAFRKRAES</sequence>
<protein>
    <submittedName>
        <fullName evidence="3">DUF4350 domain-containing protein</fullName>
    </submittedName>
</protein>
<evidence type="ECO:0000313" key="4">
    <source>
        <dbReference type="Proteomes" id="UP000282184"/>
    </source>
</evidence>
<evidence type="ECO:0000313" key="3">
    <source>
        <dbReference type="EMBL" id="RTQ50049.1"/>
    </source>
</evidence>
<proteinExistence type="predicted"/>
<keyword evidence="1" id="KW-0812">Transmembrane</keyword>
<keyword evidence="1" id="KW-1133">Transmembrane helix</keyword>
<dbReference type="Pfam" id="PF14258">
    <property type="entry name" value="DUF4350"/>
    <property type="match status" value="1"/>
</dbReference>
<accession>A0A3S0JAH1</accession>
<feature type="transmembrane region" description="Helical" evidence="1">
    <location>
        <begin position="279"/>
        <end position="296"/>
    </location>
</feature>
<evidence type="ECO:0000256" key="1">
    <source>
        <dbReference type="SAM" id="Phobius"/>
    </source>
</evidence>
<dbReference type="OrthoDB" id="1111222at2"/>
<comment type="caution">
    <text evidence="3">The sequence shown here is derived from an EMBL/GenBank/DDBJ whole genome shotgun (WGS) entry which is preliminary data.</text>
</comment>
<reference evidence="3 4" key="1">
    <citation type="submission" date="2018-12" db="EMBL/GenBank/DDBJ databases">
        <title>Hymenobacter gummosus sp. nov., isolated from a spring.</title>
        <authorList>
            <person name="Nie L."/>
        </authorList>
    </citation>
    <scope>NUCLEOTIDE SEQUENCE [LARGE SCALE GENOMIC DNA]</scope>
    <source>
        <strain evidence="3 4">KCTC 52166</strain>
    </source>
</reference>
<gene>
    <name evidence="3" type="ORF">EJV47_10425</name>
</gene>
<dbReference type="EMBL" id="RXOF01000005">
    <property type="protein sequence ID" value="RTQ50049.1"/>
    <property type="molecule type" value="Genomic_DNA"/>
</dbReference>
<keyword evidence="4" id="KW-1185">Reference proteome</keyword>
<name>A0A3S0JAH1_9BACT</name>
<dbReference type="RefSeq" id="WP_126693100.1">
    <property type="nucleotide sequence ID" value="NZ_RXOF01000005.1"/>
</dbReference>
<organism evidence="3 4">
    <name type="scientific">Hymenobacter gummosus</name>
    <dbReference type="NCBI Taxonomy" id="1776032"/>
    <lineage>
        <taxon>Bacteria</taxon>
        <taxon>Pseudomonadati</taxon>
        <taxon>Bacteroidota</taxon>
        <taxon>Cytophagia</taxon>
        <taxon>Cytophagales</taxon>
        <taxon>Hymenobacteraceae</taxon>
        <taxon>Hymenobacter</taxon>
    </lineage>
</organism>
<dbReference type="Proteomes" id="UP000282184">
    <property type="component" value="Unassembled WGS sequence"/>
</dbReference>
<dbReference type="AlphaFoldDB" id="A0A3S0JAH1"/>
<keyword evidence="1" id="KW-0472">Membrane</keyword>